<feature type="signal peptide" evidence="1">
    <location>
        <begin position="1"/>
        <end position="21"/>
    </location>
</feature>
<dbReference type="WBParaSite" id="maker-uti_cns_0005136-snap-gene-0.4-mRNA-1">
    <property type="protein sequence ID" value="maker-uti_cns_0005136-snap-gene-0.4-mRNA-1"/>
    <property type="gene ID" value="maker-uti_cns_0005136-snap-gene-0.4"/>
</dbReference>
<evidence type="ECO:0000313" key="3">
    <source>
        <dbReference type="WBParaSite" id="maker-uti_cns_0005136-snap-gene-0.4-mRNA-1"/>
    </source>
</evidence>
<sequence>MSDMWIARLFLLCCIFSQCGCFNESAFLDDLNFFESSLTPHDEFEYAETDILAEPRNATRIVKRSTRANLCCLGVGLHVRVYFSFTYA</sequence>
<protein>
    <submittedName>
        <fullName evidence="3">Secreted protein</fullName>
    </submittedName>
</protein>
<reference evidence="3" key="1">
    <citation type="submission" date="2016-11" db="UniProtKB">
        <authorList>
            <consortium name="WormBaseParasite"/>
        </authorList>
    </citation>
    <scope>IDENTIFICATION</scope>
</reference>
<proteinExistence type="predicted"/>
<keyword evidence="2" id="KW-1185">Reference proteome</keyword>
<evidence type="ECO:0000256" key="1">
    <source>
        <dbReference type="SAM" id="SignalP"/>
    </source>
</evidence>
<name>A0A1I8HB18_9PLAT</name>
<dbReference type="AlphaFoldDB" id="A0A1I8HB18"/>
<organism evidence="2 3">
    <name type="scientific">Macrostomum lignano</name>
    <dbReference type="NCBI Taxonomy" id="282301"/>
    <lineage>
        <taxon>Eukaryota</taxon>
        <taxon>Metazoa</taxon>
        <taxon>Spiralia</taxon>
        <taxon>Lophotrochozoa</taxon>
        <taxon>Platyhelminthes</taxon>
        <taxon>Rhabditophora</taxon>
        <taxon>Macrostomorpha</taxon>
        <taxon>Macrostomida</taxon>
        <taxon>Macrostomidae</taxon>
        <taxon>Macrostomum</taxon>
    </lineage>
</organism>
<feature type="chain" id="PRO_5009320042" evidence="1">
    <location>
        <begin position="22"/>
        <end position="88"/>
    </location>
</feature>
<accession>A0A1I8HB18</accession>
<evidence type="ECO:0000313" key="2">
    <source>
        <dbReference type="Proteomes" id="UP000095280"/>
    </source>
</evidence>
<dbReference type="Proteomes" id="UP000095280">
    <property type="component" value="Unplaced"/>
</dbReference>
<keyword evidence="1" id="KW-0732">Signal</keyword>